<evidence type="ECO:0000256" key="6">
    <source>
        <dbReference type="ARBA" id="ARBA00022679"/>
    </source>
</evidence>
<dbReference type="Pfam" id="PF04564">
    <property type="entry name" value="U-box"/>
    <property type="match status" value="1"/>
</dbReference>
<keyword evidence="4" id="KW-0853">WD repeat</keyword>
<organism evidence="18">
    <name type="scientific">Onchocerca flexuosa</name>
    <dbReference type="NCBI Taxonomy" id="387005"/>
    <lineage>
        <taxon>Eukaryota</taxon>
        <taxon>Metazoa</taxon>
        <taxon>Ecdysozoa</taxon>
        <taxon>Nematoda</taxon>
        <taxon>Chromadorea</taxon>
        <taxon>Rhabditida</taxon>
        <taxon>Spirurina</taxon>
        <taxon>Spiruromorpha</taxon>
        <taxon>Filarioidea</taxon>
        <taxon>Onchocercidae</taxon>
        <taxon>Onchocerca</taxon>
    </lineage>
</organism>
<dbReference type="SUPFAM" id="SSF57850">
    <property type="entry name" value="RING/U-box"/>
    <property type="match status" value="1"/>
</dbReference>
<dbReference type="STRING" id="387005.A0A183HEX4"/>
<keyword evidence="5 14" id="KW-0507">mRNA processing</keyword>
<evidence type="ECO:0000256" key="3">
    <source>
        <dbReference type="ARBA" id="ARBA00006388"/>
    </source>
</evidence>
<accession>A0A183HEX4</accession>
<dbReference type="Pfam" id="PF08606">
    <property type="entry name" value="Prp19"/>
    <property type="match status" value="1"/>
</dbReference>
<reference evidence="18" key="1">
    <citation type="submission" date="2016-06" db="UniProtKB">
        <authorList>
            <consortium name="WormBaseParasite"/>
        </authorList>
    </citation>
    <scope>IDENTIFICATION</scope>
</reference>
<dbReference type="UniPathway" id="UPA00143"/>
<comment type="function">
    <text evidence="14">Ubiquitin-protein ligase which is mainly involved pre-mRNA splicing and DNA repair. Required for pre-mRNA splicing as component of the spliceosome.</text>
</comment>
<evidence type="ECO:0000256" key="5">
    <source>
        <dbReference type="ARBA" id="ARBA00022664"/>
    </source>
</evidence>
<keyword evidence="9 14" id="KW-0227">DNA damage</keyword>
<evidence type="ECO:0000256" key="4">
    <source>
        <dbReference type="ARBA" id="ARBA00022574"/>
    </source>
</evidence>
<evidence type="ECO:0000256" key="11">
    <source>
        <dbReference type="ARBA" id="ARBA00023187"/>
    </source>
</evidence>
<keyword evidence="17" id="KW-1185">Reference proteome</keyword>
<dbReference type="GO" id="GO:0005737">
    <property type="term" value="C:cytoplasm"/>
    <property type="evidence" value="ECO:0007669"/>
    <property type="project" value="TreeGrafter"/>
</dbReference>
<comment type="pathway">
    <text evidence="2 14">Protein modification; protein ubiquitination.</text>
</comment>
<sequence>MSTLYTCSISGEPAEVPVVSPVSGRVFEKRLILKYINENGTDPFKNETLTVDQLVEIKTDVANAMPRTITATSIPSMLKVLQDEWDACMLNSFMLREQLQNARQELSHTLYQYDAACRVIARLSKELNAAREALSTLKPQAAVDVGSIQDEMETVDEGVQGINEMVLKKLQDKAATLTAARKQRGKNLPEALSKPEMVKTFTQIACHTGIHSTSVPGLTALDVQDNMVLTGGIDKGVVLFNSETETVTATFKGHQKKISAVILHPTKEICLSASSDGQVLFN</sequence>
<evidence type="ECO:0000256" key="10">
    <source>
        <dbReference type="ARBA" id="ARBA00022786"/>
    </source>
</evidence>
<keyword evidence="6 14" id="KW-0808">Transferase</keyword>
<dbReference type="Gene3D" id="3.30.40.10">
    <property type="entry name" value="Zinc/RING finger domain, C3HC4 (zinc finger)"/>
    <property type="match status" value="1"/>
</dbReference>
<evidence type="ECO:0000256" key="9">
    <source>
        <dbReference type="ARBA" id="ARBA00022763"/>
    </source>
</evidence>
<dbReference type="GO" id="GO:0006281">
    <property type="term" value="P:DNA repair"/>
    <property type="evidence" value="ECO:0007669"/>
    <property type="project" value="UniProtKB-KW"/>
</dbReference>
<comment type="catalytic activity">
    <reaction evidence="14">
        <text>S-ubiquitinyl-[E2 ubiquitin-conjugating enzyme]-L-cysteine + [acceptor protein]-L-lysine = [E2 ubiquitin-conjugating enzyme]-L-cysteine + N(6)-ubiquitinyl-[acceptor protein]-L-lysine.</text>
        <dbReference type="EC" id="2.3.2.27"/>
    </reaction>
</comment>
<keyword evidence="13 14" id="KW-0539">Nucleus</keyword>
<comment type="subcellular location">
    <subcellularLocation>
        <location evidence="1 14">Nucleus</location>
    </subcellularLocation>
</comment>
<dbReference type="InterPro" id="IPR038959">
    <property type="entry name" value="Prp19"/>
</dbReference>
<evidence type="ECO:0000313" key="16">
    <source>
        <dbReference type="EMBL" id="VDO45185.1"/>
    </source>
</evidence>
<dbReference type="SUPFAM" id="SSF50978">
    <property type="entry name" value="WD40 repeat-like"/>
    <property type="match status" value="1"/>
</dbReference>
<proteinExistence type="inferred from homology"/>
<dbReference type="GO" id="GO:0000974">
    <property type="term" value="C:Prp19 complex"/>
    <property type="evidence" value="ECO:0007669"/>
    <property type="project" value="UniProtKB-UniRule"/>
</dbReference>
<evidence type="ECO:0000256" key="2">
    <source>
        <dbReference type="ARBA" id="ARBA00004906"/>
    </source>
</evidence>
<keyword evidence="10 14" id="KW-0833">Ubl conjugation pathway</keyword>
<evidence type="ECO:0000256" key="1">
    <source>
        <dbReference type="ARBA" id="ARBA00004123"/>
    </source>
</evidence>
<dbReference type="EC" id="2.3.2.27" evidence="14"/>
<evidence type="ECO:0000259" key="15">
    <source>
        <dbReference type="SMART" id="SM00504"/>
    </source>
</evidence>
<name>A0A183HEX4_9BILA</name>
<dbReference type="EMBL" id="UZAJ01005513">
    <property type="protein sequence ID" value="VDO45185.1"/>
    <property type="molecule type" value="Genomic_DNA"/>
</dbReference>
<keyword evidence="8" id="KW-0677">Repeat</keyword>
<dbReference type="SMART" id="SM00320">
    <property type="entry name" value="WD40"/>
    <property type="match status" value="2"/>
</dbReference>
<evidence type="ECO:0000313" key="18">
    <source>
        <dbReference type="WBParaSite" id="OFLC_0000603501-mRNA-1"/>
    </source>
</evidence>
<protein>
    <recommendedName>
        <fullName evidence="14">Pre-mRNA-processing factor 19</fullName>
        <ecNumber evidence="14">2.3.2.27</ecNumber>
    </recommendedName>
</protein>
<feature type="domain" description="U-box" evidence="15">
    <location>
        <begin position="4"/>
        <end position="72"/>
    </location>
</feature>
<dbReference type="InterPro" id="IPR015943">
    <property type="entry name" value="WD40/YVTN_repeat-like_dom_sf"/>
</dbReference>
<keyword evidence="7 14" id="KW-0747">Spliceosome</keyword>
<dbReference type="GO" id="GO:0061630">
    <property type="term" value="F:ubiquitin protein ligase activity"/>
    <property type="evidence" value="ECO:0007669"/>
    <property type="project" value="UniProtKB-UniRule"/>
</dbReference>
<dbReference type="InterPro" id="IPR013915">
    <property type="entry name" value="Prp19_cc"/>
</dbReference>
<comment type="subunit">
    <text evidence="14">Homotetramer.</text>
</comment>
<dbReference type="Gene3D" id="2.130.10.10">
    <property type="entry name" value="YVTN repeat-like/Quinoprotein amine dehydrogenase"/>
    <property type="match status" value="1"/>
</dbReference>
<evidence type="ECO:0000256" key="7">
    <source>
        <dbReference type="ARBA" id="ARBA00022728"/>
    </source>
</evidence>
<dbReference type="InterPro" id="IPR055340">
    <property type="entry name" value="RING-Ubox_PRP19"/>
</dbReference>
<gene>
    <name evidence="16" type="ORF">OFLC_LOCUS6037</name>
</gene>
<dbReference type="CDD" id="cd16656">
    <property type="entry name" value="RING-Ubox_PRP19"/>
    <property type="match status" value="1"/>
</dbReference>
<keyword evidence="12 14" id="KW-0234">DNA repair</keyword>
<dbReference type="Proteomes" id="UP000267606">
    <property type="component" value="Unassembled WGS sequence"/>
</dbReference>
<dbReference type="AlphaFoldDB" id="A0A183HEX4"/>
<dbReference type="PANTHER" id="PTHR43995">
    <property type="entry name" value="PRE-MRNA-PROCESSING FACTOR 19"/>
    <property type="match status" value="1"/>
</dbReference>
<dbReference type="InterPro" id="IPR003613">
    <property type="entry name" value="Ubox_domain"/>
</dbReference>
<keyword evidence="11 14" id="KW-0508">mRNA splicing</keyword>
<dbReference type="InterPro" id="IPR001680">
    <property type="entry name" value="WD40_rpt"/>
</dbReference>
<dbReference type="PANTHER" id="PTHR43995:SF1">
    <property type="entry name" value="PRE-MRNA-PROCESSING FACTOR 19"/>
    <property type="match status" value="1"/>
</dbReference>
<dbReference type="WBParaSite" id="OFLC_0000603501-mRNA-1">
    <property type="protein sequence ID" value="OFLC_0000603501-mRNA-1"/>
    <property type="gene ID" value="OFLC_0000603501"/>
</dbReference>
<dbReference type="GO" id="GO:0071006">
    <property type="term" value="C:U2-type catalytic step 1 spliceosome"/>
    <property type="evidence" value="ECO:0007669"/>
    <property type="project" value="TreeGrafter"/>
</dbReference>
<reference evidence="16 17" key="2">
    <citation type="submission" date="2018-11" db="EMBL/GenBank/DDBJ databases">
        <authorList>
            <consortium name="Pathogen Informatics"/>
        </authorList>
    </citation>
    <scope>NUCLEOTIDE SEQUENCE [LARGE SCALE GENOMIC DNA]</scope>
</reference>
<dbReference type="InterPro" id="IPR013083">
    <property type="entry name" value="Znf_RING/FYVE/PHD"/>
</dbReference>
<dbReference type="GO" id="GO:0000398">
    <property type="term" value="P:mRNA splicing, via spliceosome"/>
    <property type="evidence" value="ECO:0007669"/>
    <property type="project" value="InterPro"/>
</dbReference>
<evidence type="ECO:0000256" key="8">
    <source>
        <dbReference type="ARBA" id="ARBA00022737"/>
    </source>
</evidence>
<dbReference type="GO" id="GO:0070534">
    <property type="term" value="P:protein K63-linked ubiquitination"/>
    <property type="evidence" value="ECO:0007669"/>
    <property type="project" value="UniProtKB-UniRule"/>
</dbReference>
<dbReference type="SMART" id="SM00504">
    <property type="entry name" value="Ubox"/>
    <property type="match status" value="1"/>
</dbReference>
<dbReference type="FunFam" id="3.30.40.10:FF:000027">
    <property type="entry name" value="Pre-mRNA-processing factor 19, putative"/>
    <property type="match status" value="1"/>
</dbReference>
<dbReference type="InterPro" id="IPR036322">
    <property type="entry name" value="WD40_repeat_dom_sf"/>
</dbReference>
<evidence type="ECO:0000313" key="17">
    <source>
        <dbReference type="Proteomes" id="UP000267606"/>
    </source>
</evidence>
<evidence type="ECO:0000256" key="12">
    <source>
        <dbReference type="ARBA" id="ARBA00023204"/>
    </source>
</evidence>
<comment type="similarity">
    <text evidence="3 14">Belongs to the WD repeat PRP19 family.</text>
</comment>
<evidence type="ECO:0000256" key="13">
    <source>
        <dbReference type="ARBA" id="ARBA00023242"/>
    </source>
</evidence>
<evidence type="ECO:0000256" key="14">
    <source>
        <dbReference type="RuleBase" id="RU367101"/>
    </source>
</evidence>